<dbReference type="GO" id="GO:0016787">
    <property type="term" value="F:hydrolase activity"/>
    <property type="evidence" value="ECO:0007669"/>
    <property type="project" value="UniProtKB-KW"/>
</dbReference>
<evidence type="ECO:0000256" key="2">
    <source>
        <dbReference type="ARBA" id="ARBA00007401"/>
    </source>
</evidence>
<dbReference type="InterPro" id="IPR023230">
    <property type="entry name" value="Glyco_hydro_2_CS"/>
</dbReference>
<feature type="region of interest" description="Disordered" evidence="7">
    <location>
        <begin position="1"/>
        <end position="20"/>
    </location>
</feature>
<dbReference type="SUPFAM" id="SSF51445">
    <property type="entry name" value="(Trans)glycosidases"/>
    <property type="match status" value="1"/>
</dbReference>
<evidence type="ECO:0000256" key="7">
    <source>
        <dbReference type="SAM" id="MobiDB-lite"/>
    </source>
</evidence>
<evidence type="ECO:0000256" key="5">
    <source>
        <dbReference type="ARBA" id="ARBA00023295"/>
    </source>
</evidence>
<evidence type="ECO:0000256" key="1">
    <source>
        <dbReference type="ARBA" id="ARBA00001412"/>
    </source>
</evidence>
<dbReference type="Proteomes" id="UP001422074">
    <property type="component" value="Unassembled WGS sequence"/>
</dbReference>
<dbReference type="InterPro" id="IPR050347">
    <property type="entry name" value="Bact_Beta-galactosidase"/>
</dbReference>
<proteinExistence type="inferred from homology"/>
<comment type="catalytic activity">
    <reaction evidence="1">
        <text>Hydrolysis of terminal non-reducing beta-D-galactose residues in beta-D-galactosides.</text>
        <dbReference type="EC" id="3.2.1.23"/>
    </reaction>
</comment>
<protein>
    <recommendedName>
        <fullName evidence="3">beta-galactosidase</fullName>
        <ecNumber evidence="3">3.2.1.23</ecNumber>
    </recommendedName>
    <alternativeName>
        <fullName evidence="6">Lactase</fullName>
    </alternativeName>
</protein>
<sequence>MEESDAIRPSPSGALPPRAHLESDAVALPLDGEWSFRCSPTAGGTPGFELAAFDDGGWDRVQVPHCWQLEGVPGRPRYGSPAYTNIAYPFPVDPPEVPDENPTGEYRRAFDPPEAPPGGRWIVRFEGVDSAFEAWLNGKRLGAAQGSRLTHEFDATEHLEPGRRNVLAVRVHQFSAGSYLEDQDMWWVSGIFRRVALLHRPEGGIDDVFVHAGYDPATRAGRLRVEAPAGAVVRVPELGLELPAGTAADVPRAEPWSAEEPRLYRATVSTAAETVELAIGFRTVSISDAVLIANGAPLALRGVNRHEWHARTGRALDEATMRADVELMKRSNVNAVRTSHYPPDPRFLALCDEYGLWVLDECDLETHGFELLGWRRNPADDPSWRDALVDRMQRMVERDKNHPCVIGWSLGNESGRGRNLGAMAEWARSRDPDRFLHYEGDQDCGDVDVYSRMYADHAETELIGRGEEPSASPGADARRRGMPFILCEYAHAMGNGPGGLTEYVELFERYPRLAGGFVWEWMDQCIAQTAQDGPHRGTEYPAYGGDFGEELHDANFIADGLLFADRAPSPALAELAAAYAPLALRVGGDGITVESRYRHTTTGHLGFAWRCEDDGVPVADGALEVPPLDAGACVRVPLPAAVTELDPPAVGVERWLTVSARLAGAERWAPAGHEVAWGQAQLPGRAAPARRRPSRPAGTAPALARSGGGWDLGQARFDARGRLERLGPLDVVGPVLDLWRAPTDNDELAQPDPPAATWRRLGLDRLRHRTIAVVPEQGALSVVSHVMPAGTDVGFEMEYRWRADDGGVCLDAVGSPLGTWAVPLPRWGLRMAVPAGLGDVTWFGLGPGEAYPDSASAQRVGRFSASVEEFQTPYARPQENGARRGVRSAALEGGGRRLTVEGGPFVLTARPWTTEALEAAAHTTDLVPDPEWVWLNLDAEHHGLGSAACGPPELPEYRLEARRFMLSLRFEALGR</sequence>
<dbReference type="Gene3D" id="2.60.40.10">
    <property type="entry name" value="Immunoglobulins"/>
    <property type="match status" value="2"/>
</dbReference>
<dbReference type="PRINTS" id="PR00132">
    <property type="entry name" value="GLHYDRLASE2"/>
</dbReference>
<dbReference type="EMBL" id="JBDFRB010000006">
    <property type="protein sequence ID" value="MEN2744710.1"/>
    <property type="molecule type" value="Genomic_DNA"/>
</dbReference>
<comment type="caution">
    <text evidence="9">The sequence shown here is derived from an EMBL/GenBank/DDBJ whole genome shotgun (WGS) entry which is preliminary data.</text>
</comment>
<evidence type="ECO:0000259" key="8">
    <source>
        <dbReference type="SMART" id="SM01038"/>
    </source>
</evidence>
<dbReference type="SUPFAM" id="SSF49785">
    <property type="entry name" value="Galactose-binding domain-like"/>
    <property type="match status" value="1"/>
</dbReference>
<dbReference type="InterPro" id="IPR008979">
    <property type="entry name" value="Galactose-bd-like_sf"/>
</dbReference>
<dbReference type="InterPro" id="IPR004199">
    <property type="entry name" value="B-gal_small/dom_5"/>
</dbReference>
<dbReference type="InterPro" id="IPR006103">
    <property type="entry name" value="Glyco_hydro_2_cat"/>
</dbReference>
<dbReference type="Pfam" id="PF02929">
    <property type="entry name" value="Bgal_small_N"/>
    <property type="match status" value="1"/>
</dbReference>
<feature type="domain" description="Beta galactosidase small chain/" evidence="8">
    <location>
        <begin position="711"/>
        <end position="971"/>
    </location>
</feature>
<dbReference type="InterPro" id="IPR011013">
    <property type="entry name" value="Gal_mutarotase_sf_dom"/>
</dbReference>
<evidence type="ECO:0000256" key="4">
    <source>
        <dbReference type="ARBA" id="ARBA00022801"/>
    </source>
</evidence>
<dbReference type="SUPFAM" id="SSF74650">
    <property type="entry name" value="Galactose mutarotase-like"/>
    <property type="match status" value="1"/>
</dbReference>
<name>A0ABU9X2R3_9MICC</name>
<keyword evidence="4 9" id="KW-0378">Hydrolase</keyword>
<keyword evidence="10" id="KW-1185">Reference proteome</keyword>
<dbReference type="Pfam" id="PF16353">
    <property type="entry name" value="LacZ_4"/>
    <property type="match status" value="1"/>
</dbReference>
<dbReference type="Pfam" id="PF02836">
    <property type="entry name" value="Glyco_hydro_2_C"/>
    <property type="match status" value="1"/>
</dbReference>
<dbReference type="InterPro" id="IPR036156">
    <property type="entry name" value="Beta-gal/glucu_dom_sf"/>
</dbReference>
<evidence type="ECO:0000256" key="3">
    <source>
        <dbReference type="ARBA" id="ARBA00012756"/>
    </source>
</evidence>
<gene>
    <name evidence="9" type="ORF">ABCQ75_09175</name>
</gene>
<dbReference type="EC" id="3.2.1.23" evidence="3"/>
<reference evidence="9 10" key="1">
    <citation type="submission" date="2024-05" db="EMBL/GenBank/DDBJ databases">
        <title>Sinomonas sp. nov., isolated from a waste landfill.</title>
        <authorList>
            <person name="Zhao Y."/>
        </authorList>
    </citation>
    <scope>NUCLEOTIDE SEQUENCE [LARGE SCALE GENOMIC DNA]</scope>
    <source>
        <strain evidence="9 10">CCTCC AB2014300</strain>
    </source>
</reference>
<dbReference type="PANTHER" id="PTHR46323">
    <property type="entry name" value="BETA-GALACTOSIDASE"/>
    <property type="match status" value="1"/>
</dbReference>
<dbReference type="Gene3D" id="3.20.20.80">
    <property type="entry name" value="Glycosidases"/>
    <property type="match status" value="1"/>
</dbReference>
<evidence type="ECO:0000256" key="6">
    <source>
        <dbReference type="ARBA" id="ARBA00032230"/>
    </source>
</evidence>
<dbReference type="InterPro" id="IPR006101">
    <property type="entry name" value="Glyco_hydro_2"/>
</dbReference>
<dbReference type="InterPro" id="IPR014718">
    <property type="entry name" value="GH-type_carb-bd"/>
</dbReference>
<dbReference type="PROSITE" id="PS00719">
    <property type="entry name" value="GLYCOSYL_HYDROL_F2_1"/>
    <property type="match status" value="1"/>
</dbReference>
<dbReference type="SMART" id="SM01038">
    <property type="entry name" value="Bgal_small_N"/>
    <property type="match status" value="1"/>
</dbReference>
<evidence type="ECO:0000313" key="9">
    <source>
        <dbReference type="EMBL" id="MEN2744710.1"/>
    </source>
</evidence>
<feature type="region of interest" description="Disordered" evidence="7">
    <location>
        <begin position="683"/>
        <end position="707"/>
    </location>
</feature>
<dbReference type="Gene3D" id="2.60.120.260">
    <property type="entry name" value="Galactose-binding domain-like"/>
    <property type="match status" value="1"/>
</dbReference>
<dbReference type="Pfam" id="PF02837">
    <property type="entry name" value="Glyco_hydro_2_N"/>
    <property type="match status" value="1"/>
</dbReference>
<organism evidence="9 10">
    <name type="scientific">Sinomonas halotolerans</name>
    <dbReference type="NCBI Taxonomy" id="1644133"/>
    <lineage>
        <taxon>Bacteria</taxon>
        <taxon>Bacillati</taxon>
        <taxon>Actinomycetota</taxon>
        <taxon>Actinomycetes</taxon>
        <taxon>Micrococcales</taxon>
        <taxon>Micrococcaceae</taxon>
        <taxon>Sinomonas</taxon>
    </lineage>
</organism>
<dbReference type="Gene3D" id="2.70.98.10">
    <property type="match status" value="1"/>
</dbReference>
<dbReference type="RefSeq" id="WP_345884905.1">
    <property type="nucleotide sequence ID" value="NZ_JBDFRB010000006.1"/>
</dbReference>
<evidence type="ECO:0000313" key="10">
    <source>
        <dbReference type="Proteomes" id="UP001422074"/>
    </source>
</evidence>
<dbReference type="SUPFAM" id="SSF49303">
    <property type="entry name" value="beta-Galactosidase/glucuronidase domain"/>
    <property type="match status" value="2"/>
</dbReference>
<dbReference type="InterPro" id="IPR006104">
    <property type="entry name" value="Glyco_hydro_2_N"/>
</dbReference>
<dbReference type="InterPro" id="IPR013783">
    <property type="entry name" value="Ig-like_fold"/>
</dbReference>
<dbReference type="PANTHER" id="PTHR46323:SF2">
    <property type="entry name" value="BETA-GALACTOSIDASE"/>
    <property type="match status" value="1"/>
</dbReference>
<comment type="similarity">
    <text evidence="2">Belongs to the glycosyl hydrolase 2 family.</text>
</comment>
<dbReference type="InterPro" id="IPR017853">
    <property type="entry name" value="GH"/>
</dbReference>
<accession>A0ABU9X2R3</accession>
<dbReference type="InterPro" id="IPR032312">
    <property type="entry name" value="LacZ_4"/>
</dbReference>
<keyword evidence="5" id="KW-0326">Glycosidase</keyword>